<dbReference type="PANTHER" id="PTHR46240">
    <property type="entry name" value="SER/THR PROTEIN KINASE ULK4"/>
    <property type="match status" value="1"/>
</dbReference>
<reference evidence="1 2" key="1">
    <citation type="submission" date="2023-05" db="EMBL/GenBank/DDBJ databases">
        <title>B98-5 Cell Line De Novo Hybrid Assembly: An Optical Mapping Approach.</title>
        <authorList>
            <person name="Kananen K."/>
            <person name="Auerbach J.A."/>
            <person name="Kautto E."/>
            <person name="Blachly J.S."/>
        </authorList>
    </citation>
    <scope>NUCLEOTIDE SEQUENCE [LARGE SCALE GENOMIC DNA]</scope>
    <source>
        <strain evidence="1">B95-8</strain>
        <tissue evidence="1">Cell line</tissue>
    </source>
</reference>
<dbReference type="PANTHER" id="PTHR46240:SF1">
    <property type="entry name" value="SERINE_THREONINE-PROTEIN KINASE ULK4"/>
    <property type="match status" value="1"/>
</dbReference>
<accession>A0ABQ9U990</accession>
<dbReference type="InterPro" id="IPR045906">
    <property type="entry name" value="ULK4"/>
</dbReference>
<keyword evidence="2" id="KW-1185">Reference proteome</keyword>
<keyword evidence="1" id="KW-0418">Kinase</keyword>
<dbReference type="InterPro" id="IPR016024">
    <property type="entry name" value="ARM-type_fold"/>
</dbReference>
<organism evidence="1 2">
    <name type="scientific">Saguinus oedipus</name>
    <name type="common">Cotton-top tamarin</name>
    <name type="synonym">Oedipomidas oedipus</name>
    <dbReference type="NCBI Taxonomy" id="9490"/>
    <lineage>
        <taxon>Eukaryota</taxon>
        <taxon>Metazoa</taxon>
        <taxon>Chordata</taxon>
        <taxon>Craniata</taxon>
        <taxon>Vertebrata</taxon>
        <taxon>Euteleostomi</taxon>
        <taxon>Mammalia</taxon>
        <taxon>Eutheria</taxon>
        <taxon>Euarchontoglires</taxon>
        <taxon>Primates</taxon>
        <taxon>Haplorrhini</taxon>
        <taxon>Platyrrhini</taxon>
        <taxon>Cebidae</taxon>
        <taxon>Callitrichinae</taxon>
        <taxon>Saguinus</taxon>
    </lineage>
</organism>
<protein>
    <submittedName>
        <fullName evidence="1">Serine/threonine-protein kinase ulk4</fullName>
    </submittedName>
</protein>
<gene>
    <name evidence="1" type="primary">ULK4_2</name>
    <name evidence="1" type="ORF">P7K49_027351</name>
</gene>
<proteinExistence type="predicted"/>
<dbReference type="Gene3D" id="1.25.10.10">
    <property type="entry name" value="Leucine-rich Repeat Variant"/>
    <property type="match status" value="1"/>
</dbReference>
<dbReference type="GO" id="GO:0016301">
    <property type="term" value="F:kinase activity"/>
    <property type="evidence" value="ECO:0007669"/>
    <property type="project" value="UniProtKB-KW"/>
</dbReference>
<dbReference type="SUPFAM" id="SSF48371">
    <property type="entry name" value="ARM repeat"/>
    <property type="match status" value="1"/>
</dbReference>
<evidence type="ECO:0000313" key="1">
    <source>
        <dbReference type="EMBL" id="KAK2093613.1"/>
    </source>
</evidence>
<dbReference type="InterPro" id="IPR011989">
    <property type="entry name" value="ARM-like"/>
</dbReference>
<keyword evidence="1" id="KW-0808">Transferase</keyword>
<name>A0ABQ9U990_SAGOE</name>
<dbReference type="EMBL" id="JASSZA010000014">
    <property type="protein sequence ID" value="KAK2093613.1"/>
    <property type="molecule type" value="Genomic_DNA"/>
</dbReference>
<evidence type="ECO:0000313" key="2">
    <source>
        <dbReference type="Proteomes" id="UP001266305"/>
    </source>
</evidence>
<comment type="caution">
    <text evidence="1">The sequence shown here is derived from an EMBL/GenBank/DDBJ whole genome shotgun (WGS) entry which is preliminary data.</text>
</comment>
<dbReference type="Proteomes" id="UP001266305">
    <property type="component" value="Unassembled WGS sequence"/>
</dbReference>
<sequence>MQRVIALLDNLVACKDSNMKLLYEQGLVTHICSLLTETATLCLDVDNKTNNEMAAALLFSLLEILHSMLTYTFGIVRLALQAQKSGSGKDTQAAEDLLLLSKPLTDLISLLIPLLPNEDPEIFDVSSKCLSILVQLYGGENPDSLSPGNVEIFAHLLTSKEDPKEQKLLLRILRRMVTSNEKHLETLKNADSLLQALERLAPERGSLPDSMAAPLALEILQAVGQ</sequence>